<sequence>MKKKNKKPDEGPSAERWMLSYADFMTLLMIFFVVMYAMSYVDQTKYNKLSQSLSIAMGGGKAIIGADNTSSVKDSVKTVDKPTESDESEQQVKMEANKLKQLKKQVDSYLAANGLSQSVSSQIDERGLVVSLSNTLFFDTGKAEIKPEIQNTLMGIGKMISQMGNSIRVEGHTDNVPISNNEYASNWQLSCARAANVTQFLQNRVGIKPEKLTSVGYGEYRSVNDNSTDANRAKNRRVDIIIESNKFNSIERGNSTSSNSTSGSSKSSSTVSSQSTSQTITTDQQKVKQSEQH</sequence>
<feature type="domain" description="OmpA-like" evidence="11">
    <location>
        <begin position="125"/>
        <end position="246"/>
    </location>
</feature>
<organism evidence="12 13">
    <name type="scientific">Clostridium ragsdalei P11</name>
    <dbReference type="NCBI Taxonomy" id="1353534"/>
    <lineage>
        <taxon>Bacteria</taxon>
        <taxon>Bacillati</taxon>
        <taxon>Bacillota</taxon>
        <taxon>Clostridia</taxon>
        <taxon>Eubacteriales</taxon>
        <taxon>Clostridiaceae</taxon>
        <taxon>Clostridium</taxon>
    </lineage>
</organism>
<dbReference type="GO" id="GO:0005886">
    <property type="term" value="C:plasma membrane"/>
    <property type="evidence" value="ECO:0007669"/>
    <property type="project" value="UniProtKB-SubCell"/>
</dbReference>
<dbReference type="Pfam" id="PF00691">
    <property type="entry name" value="OmpA"/>
    <property type="match status" value="1"/>
</dbReference>
<gene>
    <name evidence="12" type="primary">motB_1</name>
    <name evidence="12" type="ORF">CLRAG_27120</name>
</gene>
<keyword evidence="8" id="KW-0175">Coiled coil</keyword>
<feature type="coiled-coil region" evidence="8">
    <location>
        <begin position="85"/>
        <end position="112"/>
    </location>
</feature>
<dbReference type="InterPro" id="IPR006665">
    <property type="entry name" value="OmpA-like"/>
</dbReference>
<dbReference type="PROSITE" id="PS51123">
    <property type="entry name" value="OMPA_2"/>
    <property type="match status" value="1"/>
</dbReference>
<keyword evidence="4 10" id="KW-0812">Transmembrane</keyword>
<dbReference type="CDD" id="cd07185">
    <property type="entry name" value="OmpA_C-like"/>
    <property type="match status" value="1"/>
</dbReference>
<dbReference type="InterPro" id="IPR050330">
    <property type="entry name" value="Bact_OuterMem_StrucFunc"/>
</dbReference>
<evidence type="ECO:0000256" key="1">
    <source>
        <dbReference type="ARBA" id="ARBA00004162"/>
    </source>
</evidence>
<feature type="region of interest" description="Disordered" evidence="9">
    <location>
        <begin position="250"/>
        <end position="293"/>
    </location>
</feature>
<evidence type="ECO:0000313" key="12">
    <source>
        <dbReference type="EMBL" id="OBR91733.1"/>
    </source>
</evidence>
<dbReference type="EMBL" id="LROS01000033">
    <property type="protein sequence ID" value="OBR91733.1"/>
    <property type="molecule type" value="Genomic_DNA"/>
</dbReference>
<evidence type="ECO:0000256" key="3">
    <source>
        <dbReference type="ARBA" id="ARBA00022475"/>
    </source>
</evidence>
<reference evidence="12 13" key="1">
    <citation type="journal article" date="2012" name="Front. Microbiol.">
        <title>Draft Genome Sequence of the Virulent Strain 01-B526 of the Fish Pathogen Aeromonas salmonicida.</title>
        <authorList>
            <person name="Charette S.J."/>
            <person name="Brochu F."/>
            <person name="Boyle B."/>
            <person name="Filion G."/>
            <person name="Tanaka K.H."/>
            <person name="Derome N."/>
        </authorList>
    </citation>
    <scope>NUCLEOTIDE SEQUENCE [LARGE SCALE GENOMIC DNA]</scope>
    <source>
        <strain evidence="12 13">P11</strain>
    </source>
</reference>
<dbReference type="PATRIC" id="fig|1353534.3.peg.2755"/>
<evidence type="ECO:0000256" key="5">
    <source>
        <dbReference type="ARBA" id="ARBA00022989"/>
    </source>
</evidence>
<feature type="compositionally biased region" description="Low complexity" evidence="9">
    <location>
        <begin position="255"/>
        <end position="284"/>
    </location>
</feature>
<dbReference type="Proteomes" id="UP000093954">
    <property type="component" value="Unassembled WGS sequence"/>
</dbReference>
<dbReference type="Pfam" id="PF13677">
    <property type="entry name" value="MotB_plug"/>
    <property type="match status" value="1"/>
</dbReference>
<evidence type="ECO:0000256" key="8">
    <source>
        <dbReference type="SAM" id="Coils"/>
    </source>
</evidence>
<dbReference type="PANTHER" id="PTHR30329:SF21">
    <property type="entry name" value="LIPOPROTEIN YIAD-RELATED"/>
    <property type="match status" value="1"/>
</dbReference>
<comment type="caution">
    <text evidence="12">The sequence shown here is derived from an EMBL/GenBank/DDBJ whole genome shotgun (WGS) entry which is preliminary data.</text>
</comment>
<name>A0A1A6ANW5_9CLOT</name>
<keyword evidence="6 7" id="KW-0472">Membrane</keyword>
<evidence type="ECO:0000256" key="2">
    <source>
        <dbReference type="ARBA" id="ARBA00008914"/>
    </source>
</evidence>
<feature type="transmembrane region" description="Helical" evidence="10">
    <location>
        <begin position="21"/>
        <end position="41"/>
    </location>
</feature>
<evidence type="ECO:0000256" key="9">
    <source>
        <dbReference type="SAM" id="MobiDB-lite"/>
    </source>
</evidence>
<accession>A0A1A6ANW5</accession>
<keyword evidence="13" id="KW-1185">Reference proteome</keyword>
<comment type="subcellular location">
    <subcellularLocation>
        <location evidence="1">Cell membrane</location>
        <topology evidence="1">Single-pass membrane protein</topology>
    </subcellularLocation>
</comment>
<evidence type="ECO:0000256" key="4">
    <source>
        <dbReference type="ARBA" id="ARBA00022692"/>
    </source>
</evidence>
<comment type="similarity">
    <text evidence="2">Belongs to the MotB family.</text>
</comment>
<dbReference type="SUPFAM" id="SSF103088">
    <property type="entry name" value="OmpA-like"/>
    <property type="match status" value="1"/>
</dbReference>
<evidence type="ECO:0000313" key="13">
    <source>
        <dbReference type="Proteomes" id="UP000093954"/>
    </source>
</evidence>
<proteinExistence type="inferred from homology"/>
<evidence type="ECO:0000259" key="11">
    <source>
        <dbReference type="PROSITE" id="PS51123"/>
    </source>
</evidence>
<dbReference type="AlphaFoldDB" id="A0A1A6ANW5"/>
<protein>
    <submittedName>
        <fullName evidence="12">Motility protein B</fullName>
    </submittedName>
</protein>
<dbReference type="InterPro" id="IPR025713">
    <property type="entry name" value="MotB-like_N_dom"/>
</dbReference>
<evidence type="ECO:0000256" key="6">
    <source>
        <dbReference type="ARBA" id="ARBA00023136"/>
    </source>
</evidence>
<evidence type="ECO:0000256" key="10">
    <source>
        <dbReference type="SAM" id="Phobius"/>
    </source>
</evidence>
<dbReference type="PANTHER" id="PTHR30329">
    <property type="entry name" value="STATOR ELEMENT OF FLAGELLAR MOTOR COMPLEX"/>
    <property type="match status" value="1"/>
</dbReference>
<dbReference type="RefSeq" id="WP_065078895.1">
    <property type="nucleotide sequence ID" value="NZ_LROS01000033.1"/>
</dbReference>
<keyword evidence="5 10" id="KW-1133">Transmembrane helix</keyword>
<dbReference type="InterPro" id="IPR036737">
    <property type="entry name" value="OmpA-like_sf"/>
</dbReference>
<dbReference type="Gene3D" id="3.30.1330.60">
    <property type="entry name" value="OmpA-like domain"/>
    <property type="match status" value="1"/>
</dbReference>
<evidence type="ECO:0000256" key="7">
    <source>
        <dbReference type="PROSITE-ProRule" id="PRU00473"/>
    </source>
</evidence>
<keyword evidence="3" id="KW-1003">Cell membrane</keyword>